<organism evidence="1 2">
    <name type="scientific">Chryseobacterium carnipullorum</name>
    <dbReference type="NCBI Taxonomy" id="1124835"/>
    <lineage>
        <taxon>Bacteria</taxon>
        <taxon>Pseudomonadati</taxon>
        <taxon>Bacteroidota</taxon>
        <taxon>Flavobacteriia</taxon>
        <taxon>Flavobacteriales</taxon>
        <taxon>Weeksellaceae</taxon>
        <taxon>Chryseobacterium group</taxon>
        <taxon>Chryseobacterium</taxon>
    </lineage>
</organism>
<dbReference type="RefSeq" id="WP_228426004.1">
    <property type="nucleotide sequence ID" value="NZ_UFVQ01000003.1"/>
</dbReference>
<name>A0A376DTM6_CHRCU</name>
<evidence type="ECO:0000313" key="1">
    <source>
        <dbReference type="EMBL" id="STC95369.1"/>
    </source>
</evidence>
<gene>
    <name evidence="1" type="ORF">NCTC13533_01873</name>
</gene>
<dbReference type="EMBL" id="UFVQ01000003">
    <property type="protein sequence ID" value="STC95369.1"/>
    <property type="molecule type" value="Genomic_DNA"/>
</dbReference>
<dbReference type="Proteomes" id="UP000255224">
    <property type="component" value="Unassembled WGS sequence"/>
</dbReference>
<proteinExistence type="predicted"/>
<reference evidence="1 2" key="1">
    <citation type="submission" date="2018-06" db="EMBL/GenBank/DDBJ databases">
        <authorList>
            <consortium name="Pathogen Informatics"/>
            <person name="Doyle S."/>
        </authorList>
    </citation>
    <scope>NUCLEOTIDE SEQUENCE [LARGE SCALE GENOMIC DNA]</scope>
    <source>
        <strain evidence="1 2">NCTC13533</strain>
    </source>
</reference>
<sequence>MKIKILLALIVVNLIQAQKFYFPKNAVSDSAVLEKQLPVLASKLMTQPSLTKLKNTNRLAYLDNLFRLQIVARDYKKSIATPVGLPE</sequence>
<evidence type="ECO:0000313" key="2">
    <source>
        <dbReference type="Proteomes" id="UP000255224"/>
    </source>
</evidence>
<protein>
    <submittedName>
        <fullName evidence="1">Uncharacterized protein</fullName>
    </submittedName>
</protein>
<accession>A0A376DTM6</accession>
<dbReference type="AlphaFoldDB" id="A0A376DTM6"/>